<dbReference type="Pfam" id="PF06722">
    <property type="entry name" value="EryCIII-like_C"/>
    <property type="match status" value="1"/>
</dbReference>
<dbReference type="InterPro" id="IPR048284">
    <property type="entry name" value="EryCIII-like_N"/>
</dbReference>
<evidence type="ECO:0000313" key="7">
    <source>
        <dbReference type="Proteomes" id="UP000199622"/>
    </source>
</evidence>
<keyword evidence="3 6" id="KW-0808">Transferase</keyword>
<dbReference type="GO" id="GO:0008194">
    <property type="term" value="F:UDP-glycosyltransferase activity"/>
    <property type="evidence" value="ECO:0007669"/>
    <property type="project" value="InterPro"/>
</dbReference>
<dbReference type="PANTHER" id="PTHR48050">
    <property type="entry name" value="STEROL 3-BETA-GLUCOSYLTRANSFERASE"/>
    <property type="match status" value="1"/>
</dbReference>
<accession>A0A1H4ZWI2</accession>
<dbReference type="AlphaFoldDB" id="A0A1H4ZWI2"/>
<dbReference type="Gene3D" id="3.40.50.2000">
    <property type="entry name" value="Glycogen Phosphorylase B"/>
    <property type="match status" value="2"/>
</dbReference>
<evidence type="ECO:0000256" key="3">
    <source>
        <dbReference type="ARBA" id="ARBA00022679"/>
    </source>
</evidence>
<dbReference type="InterPro" id="IPR010610">
    <property type="entry name" value="EryCIII-like_C"/>
</dbReference>
<keyword evidence="7" id="KW-1185">Reference proteome</keyword>
<dbReference type="STRING" id="208445.SAMN04489727_7493"/>
<feature type="domain" description="Erythromycin biosynthesis protein CIII-like C-terminal" evidence="4">
    <location>
        <begin position="286"/>
        <end position="357"/>
    </location>
</feature>
<gene>
    <name evidence="6" type="ORF">SAMN04489727_7493</name>
</gene>
<evidence type="ECO:0000256" key="2">
    <source>
        <dbReference type="ARBA" id="ARBA00022676"/>
    </source>
</evidence>
<dbReference type="Pfam" id="PF21036">
    <property type="entry name" value="EryCIII-like_N"/>
    <property type="match status" value="1"/>
</dbReference>
<evidence type="ECO:0000313" key="6">
    <source>
        <dbReference type="EMBL" id="SED34459.1"/>
    </source>
</evidence>
<protein>
    <submittedName>
        <fullName evidence="6">UDP:flavonoid glycosyltransferase YjiC, YdhE family</fullName>
    </submittedName>
</protein>
<proteinExistence type="inferred from homology"/>
<dbReference type="CDD" id="cd03784">
    <property type="entry name" value="GT1_Gtf-like"/>
    <property type="match status" value="1"/>
</dbReference>
<dbReference type="Proteomes" id="UP000199622">
    <property type="component" value="Unassembled WGS sequence"/>
</dbReference>
<name>A0A1H4ZWI2_9PSEU</name>
<dbReference type="RefSeq" id="WP_091316405.1">
    <property type="nucleotide sequence ID" value="NZ_FNSO01000004.1"/>
</dbReference>
<reference evidence="7" key="1">
    <citation type="submission" date="2016-10" db="EMBL/GenBank/DDBJ databases">
        <authorList>
            <person name="Varghese N."/>
            <person name="Submissions S."/>
        </authorList>
    </citation>
    <scope>NUCLEOTIDE SEQUENCE [LARGE SCALE GENOMIC DNA]</scope>
    <source>
        <strain evidence="7">DSM 44544</strain>
    </source>
</reference>
<evidence type="ECO:0000256" key="1">
    <source>
        <dbReference type="ARBA" id="ARBA00006962"/>
    </source>
</evidence>
<dbReference type="GO" id="GO:0016758">
    <property type="term" value="F:hexosyltransferase activity"/>
    <property type="evidence" value="ECO:0007669"/>
    <property type="project" value="UniProtKB-ARBA"/>
</dbReference>
<evidence type="ECO:0000259" key="4">
    <source>
        <dbReference type="Pfam" id="PF06722"/>
    </source>
</evidence>
<evidence type="ECO:0000259" key="5">
    <source>
        <dbReference type="Pfam" id="PF21036"/>
    </source>
</evidence>
<feature type="domain" description="Erythromycin biosynthesis protein CIII-like N-terminal" evidence="5">
    <location>
        <begin position="23"/>
        <end position="252"/>
    </location>
</feature>
<keyword evidence="2" id="KW-0328">Glycosyltransferase</keyword>
<dbReference type="GO" id="GO:0017000">
    <property type="term" value="P:antibiotic biosynthetic process"/>
    <property type="evidence" value="ECO:0007669"/>
    <property type="project" value="UniProtKB-ARBA"/>
</dbReference>
<dbReference type="SUPFAM" id="SSF53756">
    <property type="entry name" value="UDP-Glycosyltransferase/glycogen phosphorylase"/>
    <property type="match status" value="2"/>
</dbReference>
<dbReference type="EMBL" id="FNSO01000004">
    <property type="protein sequence ID" value="SED34459.1"/>
    <property type="molecule type" value="Genomic_DNA"/>
</dbReference>
<dbReference type="OrthoDB" id="5488434at2"/>
<sequence length="484" mass="54187">MRVLFTVYPNSLAHLYPVVPLAWALQSAGHEVRVAAHHSAAEMIIKTGLTPVQLGDPDQPPVRLTDDCAPPHHQDIVNRYSDVMGLSPEGREHWIVFYQWLMQPTSDYVRLDRREAEDLIDFAKVWQPDLISWDATIPAGAVAAKVCGAAHTRLLIGHDMFGWSLDRLAENKDALVAAGLDPNPLATLIRPLAQKYGFEVDDELLVGNFSIETMLEGLRLPTSTKKLPMRHVPYIDPEVLPKWLYQRPELTRCECCGRKNRRRVALSLGESTRRFIKGDWDRAPKIIKALGELDDLEIVATLDKAQLADVEEIPPNVKVIDWVNLAHLLPTCSALIHHGGIGTYSSAVANKVPQLVCDVEGISLLMRLVEDGGDINKTGTYRLGWEFDEREEGAPDEATAHWELPAKKVESTVVSDFVISTGAGVRLDHRAKTVEEIRDLVWAVATDQRYQHAAHALHDDWLAMPSPSDIIPDLEKLVVQHRRR</sequence>
<dbReference type="InterPro" id="IPR050426">
    <property type="entry name" value="Glycosyltransferase_28"/>
</dbReference>
<dbReference type="PANTHER" id="PTHR48050:SF13">
    <property type="entry name" value="STEROL 3-BETA-GLUCOSYLTRANSFERASE UGT80A2"/>
    <property type="match status" value="1"/>
</dbReference>
<comment type="similarity">
    <text evidence="1">Belongs to the glycosyltransferase 28 family.</text>
</comment>
<organism evidence="6 7">
    <name type="scientific">Amycolatopsis tolypomycina</name>
    <dbReference type="NCBI Taxonomy" id="208445"/>
    <lineage>
        <taxon>Bacteria</taxon>
        <taxon>Bacillati</taxon>
        <taxon>Actinomycetota</taxon>
        <taxon>Actinomycetes</taxon>
        <taxon>Pseudonocardiales</taxon>
        <taxon>Pseudonocardiaceae</taxon>
        <taxon>Amycolatopsis</taxon>
    </lineage>
</organism>
<dbReference type="InterPro" id="IPR002213">
    <property type="entry name" value="UDP_glucos_trans"/>
</dbReference>